<gene>
    <name evidence="5" type="ORF">C486_02293</name>
</gene>
<evidence type="ECO:0000256" key="2">
    <source>
        <dbReference type="ARBA" id="ARBA00022741"/>
    </source>
</evidence>
<accession>L9ZAM3</accession>
<dbReference type="SMART" id="SM00382">
    <property type="entry name" value="AAA"/>
    <property type="match status" value="1"/>
</dbReference>
<dbReference type="InterPro" id="IPR003593">
    <property type="entry name" value="AAA+_ATPase"/>
</dbReference>
<reference evidence="5 6" key="1">
    <citation type="journal article" date="2014" name="PLoS Genet.">
        <title>Phylogenetically driven sequencing of extremely halophilic archaea reveals strategies for static and dynamic osmo-response.</title>
        <authorList>
            <person name="Becker E.A."/>
            <person name="Seitzer P.M."/>
            <person name="Tritt A."/>
            <person name="Larsen D."/>
            <person name="Krusor M."/>
            <person name="Yao A.I."/>
            <person name="Wu D."/>
            <person name="Madern D."/>
            <person name="Eisen J.A."/>
            <person name="Darling A.E."/>
            <person name="Facciotti M.T."/>
        </authorList>
    </citation>
    <scope>NUCLEOTIDE SEQUENCE [LARGE SCALE GENOMIC DNA]</scope>
    <source>
        <strain evidence="5 6">JCM 14663</strain>
    </source>
</reference>
<evidence type="ECO:0000256" key="1">
    <source>
        <dbReference type="ARBA" id="ARBA00022705"/>
    </source>
</evidence>
<evidence type="ECO:0000313" key="5">
    <source>
        <dbReference type="EMBL" id="ELY83454.1"/>
    </source>
</evidence>
<dbReference type="Gene3D" id="1.10.8.60">
    <property type="match status" value="1"/>
</dbReference>
<evidence type="ECO:0000259" key="4">
    <source>
        <dbReference type="SMART" id="SM00382"/>
    </source>
</evidence>
<dbReference type="RefSeq" id="WP_008452532.1">
    <property type="nucleotide sequence ID" value="NZ_AOIJ01000031.1"/>
</dbReference>
<dbReference type="GO" id="GO:0005524">
    <property type="term" value="F:ATP binding"/>
    <property type="evidence" value="ECO:0007669"/>
    <property type="project" value="UniProtKB-KW"/>
</dbReference>
<proteinExistence type="predicted"/>
<dbReference type="InterPro" id="IPR027417">
    <property type="entry name" value="P-loop_NTPase"/>
</dbReference>
<keyword evidence="6" id="KW-1185">Reference proteome</keyword>
<dbReference type="EMBL" id="AOIJ01000031">
    <property type="protein sequence ID" value="ELY83454.1"/>
    <property type="molecule type" value="Genomic_DNA"/>
</dbReference>
<dbReference type="GO" id="GO:0016887">
    <property type="term" value="F:ATP hydrolysis activity"/>
    <property type="evidence" value="ECO:0007669"/>
    <property type="project" value="InterPro"/>
</dbReference>
<dbReference type="GO" id="GO:0006260">
    <property type="term" value="P:DNA replication"/>
    <property type="evidence" value="ECO:0007669"/>
    <property type="project" value="UniProtKB-KW"/>
</dbReference>
<dbReference type="Pfam" id="PF22703">
    <property type="entry name" value="Cdc6_lid"/>
    <property type="match status" value="1"/>
</dbReference>
<keyword evidence="2" id="KW-0547">Nucleotide-binding</keyword>
<feature type="domain" description="AAA+ ATPase" evidence="4">
    <location>
        <begin position="36"/>
        <end position="178"/>
    </location>
</feature>
<sequence>MFADPRVFDDNFDKVELLYREGEMQDLFQQLTGATSSDGILITGSSGVGKSLFASKALDRYQTRFGADRVHIKALGKTGPGILRATLEGLPNGPAGVAKSTPTDKVRRQLREAIDRKTVVVLDEGDDLPATNAVGELLALEDVTAIVIAHEKQKWLSRLNVDNGHSFDRNHIALERYRVPELADILERRARQGFHTGEVVTSEQLRWLADAVAGVARDGIQRLWGAAHVAREQGHLRIHDEDIEAGKERAEHRIRKLNLQSLPFHHQVLYAIIHEAGEISGEALHDRYDTIAEEVYHGVAPTSIGKRARRGKFKKLEEYNLIGYEGPTRDRTYRVIDGDVEPQLELPVAATQS</sequence>
<dbReference type="SUPFAM" id="SSF52540">
    <property type="entry name" value="P-loop containing nucleoside triphosphate hydrolases"/>
    <property type="match status" value="1"/>
</dbReference>
<dbReference type="Pfam" id="PF13401">
    <property type="entry name" value="AAA_22"/>
    <property type="match status" value="1"/>
</dbReference>
<evidence type="ECO:0000256" key="3">
    <source>
        <dbReference type="ARBA" id="ARBA00022840"/>
    </source>
</evidence>
<evidence type="ECO:0000313" key="6">
    <source>
        <dbReference type="Proteomes" id="UP000011592"/>
    </source>
</evidence>
<keyword evidence="1" id="KW-0235">DNA replication</keyword>
<dbReference type="PATRIC" id="fig|1230459.4.peg.453"/>
<dbReference type="InterPro" id="IPR049945">
    <property type="entry name" value="AAA_22"/>
</dbReference>
<comment type="caution">
    <text evidence="5">The sequence shown here is derived from an EMBL/GenBank/DDBJ whole genome shotgun (WGS) entry which is preliminary data.</text>
</comment>
<dbReference type="Proteomes" id="UP000011592">
    <property type="component" value="Unassembled WGS sequence"/>
</dbReference>
<protein>
    <submittedName>
        <fullName evidence="5">AAA ATPase</fullName>
    </submittedName>
</protein>
<dbReference type="AlphaFoldDB" id="L9ZAM3"/>
<dbReference type="Gene3D" id="3.40.50.300">
    <property type="entry name" value="P-loop containing nucleotide triphosphate hydrolases"/>
    <property type="match status" value="1"/>
</dbReference>
<name>L9ZAM3_9EURY</name>
<keyword evidence="3" id="KW-0067">ATP-binding</keyword>
<organism evidence="5 6">
    <name type="scientific">Natrinema gari JCM 14663</name>
    <dbReference type="NCBI Taxonomy" id="1230459"/>
    <lineage>
        <taxon>Archaea</taxon>
        <taxon>Methanobacteriati</taxon>
        <taxon>Methanobacteriota</taxon>
        <taxon>Stenosarchaea group</taxon>
        <taxon>Halobacteria</taxon>
        <taxon>Halobacteriales</taxon>
        <taxon>Natrialbaceae</taxon>
        <taxon>Natrinema</taxon>
    </lineage>
</organism>
<dbReference type="InterPro" id="IPR055237">
    <property type="entry name" value="Cdc6_lid"/>
</dbReference>